<dbReference type="InterPro" id="IPR052419">
    <property type="entry name" value="5_3-deoxyribonucleotidase-like"/>
</dbReference>
<accession>A0AAD0M5T9</accession>
<dbReference type="Proteomes" id="UP000006426">
    <property type="component" value="Plasmid pmppla107"/>
</dbReference>
<dbReference type="GO" id="GO:0009264">
    <property type="term" value="P:deoxyribonucleotide catabolic process"/>
    <property type="evidence" value="ECO:0007669"/>
    <property type="project" value="InterPro"/>
</dbReference>
<protein>
    <recommendedName>
        <fullName evidence="5">5 nucleotidase deoxy cytosolic type C</fullName>
    </recommendedName>
</protein>
<dbReference type="Pfam" id="PF06941">
    <property type="entry name" value="NT5C"/>
    <property type="match status" value="1"/>
</dbReference>
<dbReference type="Gene3D" id="3.40.50.1000">
    <property type="entry name" value="HAD superfamily/HAD-like"/>
    <property type="match status" value="1"/>
</dbReference>
<evidence type="ECO:0008006" key="5">
    <source>
        <dbReference type="Google" id="ProtNLM"/>
    </source>
</evidence>
<geneLocation type="plasmid" evidence="4">
    <name>pmppla107</name>
</geneLocation>
<keyword evidence="3" id="KW-0614">Plasmid</keyword>
<reference evidence="3 4" key="1">
    <citation type="journal article" date="2011" name="PLoS Pathog.">
        <title>Dynamic evolution of pathogenicity revealed by sequencing and comparative genomics of 19 Pseudomonas syringae isolates.</title>
        <authorList>
            <person name="Baltrus D.A."/>
            <person name="Nishimura M.T."/>
            <person name="Romanchuk A."/>
            <person name="Chang J.H."/>
            <person name="Mukhtar M.S."/>
            <person name="Cherkis K."/>
            <person name="Roach J."/>
            <person name="Grant S.R."/>
            <person name="Jones C.D."/>
            <person name="Dangl J.L."/>
        </authorList>
    </citation>
    <scope>NUCLEOTIDE SEQUENCE [LARGE SCALE GENOMIC DNA]</scope>
    <source>
        <strain evidence="3 4">M301315</strain>
    </source>
</reference>
<dbReference type="PANTHER" id="PTHR35134">
    <property type="entry name" value="NUCLEOTIDASE YQFW-RELATED"/>
    <property type="match status" value="1"/>
</dbReference>
<gene>
    <name evidence="3" type="ORF">PLA107_029770</name>
</gene>
<feature type="active site" description="Proton donor" evidence="2">
    <location>
        <position position="9"/>
    </location>
</feature>
<dbReference type="SUPFAM" id="SSF56784">
    <property type="entry name" value="HAD-like"/>
    <property type="match status" value="1"/>
</dbReference>
<dbReference type="InterPro" id="IPR023214">
    <property type="entry name" value="HAD_sf"/>
</dbReference>
<dbReference type="PANTHER" id="PTHR35134:SF2">
    <property type="entry name" value="NUCLEOTIDASE YQFW-RELATED"/>
    <property type="match status" value="1"/>
</dbReference>
<dbReference type="EMBL" id="CP031226">
    <property type="protein sequence ID" value="AXH59417.1"/>
    <property type="molecule type" value="Genomic_DNA"/>
</dbReference>
<dbReference type="InterPro" id="IPR036412">
    <property type="entry name" value="HAD-like_sf"/>
</dbReference>
<name>A0AAD0M5T9_PSEAV</name>
<dbReference type="InterPro" id="IPR010708">
    <property type="entry name" value="5'(3')-deoxyribonucleotidase"/>
</dbReference>
<evidence type="ECO:0000313" key="4">
    <source>
        <dbReference type="Proteomes" id="UP000006426"/>
    </source>
</evidence>
<dbReference type="RefSeq" id="WP_005742407.1">
    <property type="nucleotide sequence ID" value="NZ_CP031226.1"/>
</dbReference>
<evidence type="ECO:0000256" key="2">
    <source>
        <dbReference type="PIRSR" id="PIRSR610708-1"/>
    </source>
</evidence>
<sequence length="200" mass="22990">MKYCAIDIDDVLGPFSAVLNPALNKTFNREIPVENWVNFNMTPLYGITSEQFFDVIIKQDLLSQMVPYPDTRRALQRLRDEGYRIVLITSRGYHPDALALTLAWLKAHDLPFDDLIIKPEGITKAEAAKDRYPKGFEFMVDDFESNLDHMKEAGMARTLILIDQPWNRARSDYQIGKNRFKSLGQFVEKLLGHEIVAQLA</sequence>
<dbReference type="AlphaFoldDB" id="A0AAD0M5T9"/>
<dbReference type="GeneID" id="39473897"/>
<proteinExistence type="inferred from homology"/>
<feature type="active site" description="Nucleophile" evidence="2">
    <location>
        <position position="7"/>
    </location>
</feature>
<comment type="similarity">
    <text evidence="1">Belongs to the 5'(3')-deoxyribonucleotidase family.</text>
</comment>
<organism evidence="3 4">
    <name type="scientific">Pseudomonas amygdali pv. lachrymans str. M301315</name>
    <dbReference type="NCBI Taxonomy" id="629260"/>
    <lineage>
        <taxon>Bacteria</taxon>
        <taxon>Pseudomonadati</taxon>
        <taxon>Pseudomonadota</taxon>
        <taxon>Gammaproteobacteria</taxon>
        <taxon>Pseudomonadales</taxon>
        <taxon>Pseudomonadaceae</taxon>
        <taxon>Pseudomonas</taxon>
        <taxon>Pseudomonas amygdali</taxon>
    </lineage>
</organism>
<evidence type="ECO:0000256" key="1">
    <source>
        <dbReference type="ARBA" id="ARBA00009589"/>
    </source>
</evidence>
<dbReference type="GO" id="GO:0008253">
    <property type="term" value="F:5'-nucleotidase activity"/>
    <property type="evidence" value="ECO:0007669"/>
    <property type="project" value="InterPro"/>
</dbReference>
<evidence type="ECO:0000313" key="3">
    <source>
        <dbReference type="EMBL" id="AXH59417.1"/>
    </source>
</evidence>